<reference evidence="2 3" key="1">
    <citation type="journal article" date="2011" name="Stand. Genomic Sci.">
        <title>High quality draft genome sequence of Segniliparus rugosus CDC 945(T)= (ATCC BAA-974(T)).</title>
        <authorList>
            <person name="Earl A.M."/>
            <person name="Desjardins C.A."/>
            <person name="Fitzgerald M.G."/>
            <person name="Arachchi H.M."/>
            <person name="Zeng Q."/>
            <person name="Mehta T."/>
            <person name="Griggs A."/>
            <person name="Birren B.W."/>
            <person name="Toney N.C."/>
            <person name="Carr J."/>
            <person name="Posey J."/>
            <person name="Butler W.R."/>
        </authorList>
    </citation>
    <scope>NUCLEOTIDE SEQUENCE [LARGE SCALE GENOMIC DNA]</scope>
    <source>
        <strain evidence="3">ATCC BAA-974 / DSM 45345 / CCUG 50838 / CIP 108380 / JCM 13579 / CDC 945</strain>
    </source>
</reference>
<accession>E5XKL1</accession>
<organism evidence="2 3">
    <name type="scientific">Segniliparus rugosus (strain ATCC BAA-974 / DSM 45345 / CCUG 50838 / CIP 108380 / JCM 13579 / CDC 945)</name>
    <dbReference type="NCBI Taxonomy" id="679197"/>
    <lineage>
        <taxon>Bacteria</taxon>
        <taxon>Bacillati</taxon>
        <taxon>Actinomycetota</taxon>
        <taxon>Actinomycetes</taxon>
        <taxon>Mycobacteriales</taxon>
        <taxon>Segniliparaceae</taxon>
        <taxon>Segniliparus</taxon>
    </lineage>
</organism>
<dbReference type="AlphaFoldDB" id="E5XKL1"/>
<dbReference type="HOGENOM" id="CLU_939724_0_0_11"/>
<dbReference type="STRING" id="679197.HMPREF9336_00030"/>
<evidence type="ECO:0000256" key="1">
    <source>
        <dbReference type="SAM" id="Phobius"/>
    </source>
</evidence>
<keyword evidence="1" id="KW-0812">Transmembrane</keyword>
<name>E5XKL1_SEGRC</name>
<keyword evidence="1" id="KW-0472">Membrane</keyword>
<comment type="caution">
    <text evidence="2">The sequence shown here is derived from an EMBL/GenBank/DDBJ whole genome shotgun (WGS) entry which is preliminary data.</text>
</comment>
<feature type="transmembrane region" description="Helical" evidence="1">
    <location>
        <begin position="28"/>
        <end position="48"/>
    </location>
</feature>
<proteinExistence type="predicted"/>
<dbReference type="OrthoDB" id="9856792at2"/>
<dbReference type="Proteomes" id="UP000004816">
    <property type="component" value="Unassembled WGS sequence"/>
</dbReference>
<dbReference type="EMBL" id="ACZI02000003">
    <property type="protein sequence ID" value="EFV15123.1"/>
    <property type="molecule type" value="Genomic_DNA"/>
</dbReference>
<sequence length="296" mass="32917">MTTQPFATANQYVLTHDPSSAARKRRRWIGLGLGAIAVVVALLAWALWPQTHAVPPPRQLPPPPLPPLAERSWHDLRVVLPEEDAFPGDLRPVKKSWEPYPLVPTAEDEFTGKVVSDNITYSTPECAYYPLDAMNVQTLVSEEKYNTETQGSQFVSVPSDLGIAVKLLKWSNADRGAELESWIDKCGRFDLVEHWDSGGISISLTDGVVVERQQDPALAQAQGVGIKMSSPSIVWHVSGVPIPDQVYTMSDEYTYIAFVRGIIVVADCKQFPGKQNYLPIMQKMFLETYQKVQALP</sequence>
<protein>
    <submittedName>
        <fullName evidence="2">Uncharacterized protein</fullName>
    </submittedName>
</protein>
<evidence type="ECO:0000313" key="2">
    <source>
        <dbReference type="EMBL" id="EFV15123.1"/>
    </source>
</evidence>
<keyword evidence="1" id="KW-1133">Transmembrane helix</keyword>
<keyword evidence="3" id="KW-1185">Reference proteome</keyword>
<gene>
    <name evidence="2" type="ORF">HMPREF9336_00030</name>
</gene>
<evidence type="ECO:0000313" key="3">
    <source>
        <dbReference type="Proteomes" id="UP000004816"/>
    </source>
</evidence>
<dbReference type="RefSeq" id="WP_007466623.1">
    <property type="nucleotide sequence ID" value="NZ_KI391954.1"/>
</dbReference>